<proteinExistence type="predicted"/>
<feature type="signal peptide" evidence="1">
    <location>
        <begin position="1"/>
        <end position="25"/>
    </location>
</feature>
<sequence length="412" mass="44738">MRKRRFAVFGIMLCFLLLFCVGAQAEEASEDGTETMKIGVVVYDPDSSEMSMFSNYYRDYIQEGFPVQFFFSGAVATAEEENQFIEAAKEQGAEGIISFCGYDLESTLAVCAENELYYVLGSGIVADEAFDAVKDNPWFLGSVGPDPADVYQTGVNMAEYFLEKGAKSYVIMTGGASRGNATHASRVEAMLETFSEQAGLVLDGEASELAAAEVNTTLTSADGSMTVTLVPDYTENGAGLQNLEEAFAAGNCDALMSAFHASTYLDKIAEKEAAQGSNIMVGAIDSFTEENFEAIKTKDSFGNPPIDYVEGKYASMAGPAFAMLYNAVSGYPEANSEDGGAIRLYQGFWVAKSREEYIELYGYTTGIYENAYSCEDLMQVIRVFNEEASPQALKELTEAYTVEDVKARIVNG</sequence>
<evidence type="ECO:0000313" key="3">
    <source>
        <dbReference type="Proteomes" id="UP000005561"/>
    </source>
</evidence>
<dbReference type="STRING" id="168384.SAMN05660368_01188"/>
<dbReference type="InterPro" id="IPR028082">
    <property type="entry name" value="Peripla_BP_I"/>
</dbReference>
<dbReference type="RefSeq" id="WP_006861681.1">
    <property type="nucleotide sequence ID" value="NZ_ACCL02000007.1"/>
</dbReference>
<evidence type="ECO:0000313" key="2">
    <source>
        <dbReference type="EMBL" id="EET61242.1"/>
    </source>
</evidence>
<dbReference type="OrthoDB" id="2056800at2"/>
<dbReference type="SUPFAM" id="SSF53822">
    <property type="entry name" value="Periplasmic binding protein-like I"/>
    <property type="match status" value="1"/>
</dbReference>
<evidence type="ECO:0000256" key="1">
    <source>
        <dbReference type="SAM" id="SignalP"/>
    </source>
</evidence>
<dbReference type="eggNOG" id="COG1609">
    <property type="taxonomic scope" value="Bacteria"/>
</dbReference>
<dbReference type="AlphaFoldDB" id="C6LE38"/>
<comment type="caution">
    <text evidence="2">The sequence shown here is derived from an EMBL/GenBank/DDBJ whole genome shotgun (WGS) entry which is preliminary data.</text>
</comment>
<dbReference type="Gene3D" id="3.40.50.2300">
    <property type="match status" value="1"/>
</dbReference>
<gene>
    <name evidence="2" type="ORF">BRYFOR_06887</name>
</gene>
<feature type="chain" id="PRO_5002966200" description="Periplasmic binding protein domain-containing protein" evidence="1">
    <location>
        <begin position="26"/>
        <end position="412"/>
    </location>
</feature>
<keyword evidence="1" id="KW-0732">Signal</keyword>
<protein>
    <recommendedName>
        <fullName evidence="4">Periplasmic binding protein domain-containing protein</fullName>
    </recommendedName>
</protein>
<keyword evidence="3" id="KW-1185">Reference proteome</keyword>
<dbReference type="Proteomes" id="UP000005561">
    <property type="component" value="Unassembled WGS sequence"/>
</dbReference>
<evidence type="ECO:0008006" key="4">
    <source>
        <dbReference type="Google" id="ProtNLM"/>
    </source>
</evidence>
<organism evidence="2 3">
    <name type="scientific">Marvinbryantia formatexigens DSM 14469</name>
    <dbReference type="NCBI Taxonomy" id="478749"/>
    <lineage>
        <taxon>Bacteria</taxon>
        <taxon>Bacillati</taxon>
        <taxon>Bacillota</taxon>
        <taxon>Clostridia</taxon>
        <taxon>Lachnospirales</taxon>
        <taxon>Lachnospiraceae</taxon>
        <taxon>Marvinbryantia</taxon>
    </lineage>
</organism>
<dbReference type="EMBL" id="ACCL02000007">
    <property type="protein sequence ID" value="EET61242.1"/>
    <property type="molecule type" value="Genomic_DNA"/>
</dbReference>
<accession>C6LE38</accession>
<name>C6LE38_9FIRM</name>
<reference evidence="2" key="1">
    <citation type="submission" date="2009-07" db="EMBL/GenBank/DDBJ databases">
        <authorList>
            <person name="Weinstock G."/>
            <person name="Sodergren E."/>
            <person name="Clifton S."/>
            <person name="Fulton L."/>
            <person name="Fulton B."/>
            <person name="Courtney L."/>
            <person name="Fronick C."/>
            <person name="Harrison M."/>
            <person name="Strong C."/>
            <person name="Farmer C."/>
            <person name="Delahaunty K."/>
            <person name="Markovic C."/>
            <person name="Hall O."/>
            <person name="Minx P."/>
            <person name="Tomlinson C."/>
            <person name="Mitreva M."/>
            <person name="Nelson J."/>
            <person name="Hou S."/>
            <person name="Wollam A."/>
            <person name="Pepin K.H."/>
            <person name="Johnson M."/>
            <person name="Bhonagiri V."/>
            <person name="Nash W.E."/>
            <person name="Warren W."/>
            <person name="Chinwalla A."/>
            <person name="Mardis E.R."/>
            <person name="Wilson R.K."/>
        </authorList>
    </citation>
    <scope>NUCLEOTIDE SEQUENCE [LARGE SCALE GENOMIC DNA]</scope>
    <source>
        <strain evidence="2">DSM 14469</strain>
    </source>
</reference>